<dbReference type="InterPro" id="IPR001130">
    <property type="entry name" value="TatD-like"/>
</dbReference>
<dbReference type="Gene3D" id="3.20.20.140">
    <property type="entry name" value="Metal-dependent hydrolases"/>
    <property type="match status" value="1"/>
</dbReference>
<protein>
    <submittedName>
        <fullName evidence="2">Cut9-interacting protein scn1</fullName>
    </submittedName>
</protein>
<dbReference type="GO" id="GO:0016788">
    <property type="term" value="F:hydrolase activity, acting on ester bonds"/>
    <property type="evidence" value="ECO:0007669"/>
    <property type="project" value="InterPro"/>
</dbReference>
<dbReference type="AlphaFoldDB" id="A0A8T9CFN4"/>
<proteinExistence type="predicted"/>
<sequence length="388" mass="43935">MTSSSTEDAPFPWHLGVFDAHCHPTDTMGLISSIPEMKARVLTVMATRGQDQQLVAQVADTYSLKTSSNMDTLSENECMIPCFGWHPWFSHQMYDDTEEEPAGLGTDEFKTRHYQSVFTPALKLEDTEFLDSLPQPRSLKEFLQQTRIYLEKYPVSLVGEIGLDKSFRLPGVWSTDLEDSRDQSLTPGGREGRQLTPYRVQIDHQRAVLKAQLKLAGEMKRAVSVHGVQAHGVVFETLQETWKGYEKEVLSKKERKKIAGIQPPPEDQDGTETVDGRPKPFPPRICLHSYSGPPEPLKQYFHPSIPAEVYFSFSAVINMSTAASAKAVEVIKAMPDDRILVESDLHIAGERMDNMLEEMCREICKIKGWALEEGVERLGKNWRRFVFS</sequence>
<accession>A0A8T9CFN4</accession>
<gene>
    <name evidence="2" type="primary">scn1</name>
    <name evidence="2" type="ORF">LSUE1_G002848</name>
</gene>
<keyword evidence="3" id="KW-1185">Reference proteome</keyword>
<organism evidence="2 3">
    <name type="scientific">Lachnellula suecica</name>
    <dbReference type="NCBI Taxonomy" id="602035"/>
    <lineage>
        <taxon>Eukaryota</taxon>
        <taxon>Fungi</taxon>
        <taxon>Dikarya</taxon>
        <taxon>Ascomycota</taxon>
        <taxon>Pezizomycotina</taxon>
        <taxon>Leotiomycetes</taxon>
        <taxon>Helotiales</taxon>
        <taxon>Lachnaceae</taxon>
        <taxon>Lachnellula</taxon>
    </lineage>
</organism>
<dbReference type="Proteomes" id="UP000469558">
    <property type="component" value="Unassembled WGS sequence"/>
</dbReference>
<dbReference type="PANTHER" id="PTHR47345:SF1">
    <property type="entry name" value="CUT9-INTERACTING PROTEIN SCN1"/>
    <property type="match status" value="1"/>
</dbReference>
<feature type="region of interest" description="Disordered" evidence="1">
    <location>
        <begin position="255"/>
        <end position="274"/>
    </location>
</feature>
<dbReference type="InterPro" id="IPR053044">
    <property type="entry name" value="Metallo-hydrolase/TatD-type"/>
</dbReference>
<dbReference type="InterPro" id="IPR032466">
    <property type="entry name" value="Metal_Hydrolase"/>
</dbReference>
<comment type="caution">
    <text evidence="2">The sequence shown here is derived from an EMBL/GenBank/DDBJ whole genome shotgun (WGS) entry which is preliminary data.</text>
</comment>
<reference evidence="2 3" key="1">
    <citation type="submission" date="2018-05" db="EMBL/GenBank/DDBJ databases">
        <title>Genome sequencing and assembly of the regulated plant pathogen Lachnellula willkommii and related sister species for the development of diagnostic species identification markers.</title>
        <authorList>
            <person name="Giroux E."/>
            <person name="Bilodeau G."/>
        </authorList>
    </citation>
    <scope>NUCLEOTIDE SEQUENCE [LARGE SCALE GENOMIC DNA]</scope>
    <source>
        <strain evidence="2 3">CBS 268.59</strain>
    </source>
</reference>
<name>A0A8T9CFN4_9HELO</name>
<evidence type="ECO:0000313" key="2">
    <source>
        <dbReference type="EMBL" id="TVY83357.1"/>
    </source>
</evidence>
<dbReference type="PANTHER" id="PTHR47345">
    <property type="entry name" value="CUT9-INTERACTING PROTEIN SCN1"/>
    <property type="match status" value="1"/>
</dbReference>
<evidence type="ECO:0000313" key="3">
    <source>
        <dbReference type="Proteomes" id="UP000469558"/>
    </source>
</evidence>
<evidence type="ECO:0000256" key="1">
    <source>
        <dbReference type="SAM" id="MobiDB-lite"/>
    </source>
</evidence>
<dbReference type="SUPFAM" id="SSF51556">
    <property type="entry name" value="Metallo-dependent hydrolases"/>
    <property type="match status" value="1"/>
</dbReference>
<dbReference type="EMBL" id="QGMK01000200">
    <property type="protein sequence ID" value="TVY83357.1"/>
    <property type="molecule type" value="Genomic_DNA"/>
</dbReference>
<dbReference type="Pfam" id="PF01026">
    <property type="entry name" value="TatD_DNase"/>
    <property type="match status" value="1"/>
</dbReference>
<dbReference type="OrthoDB" id="413993at2759"/>